<evidence type="ECO:0000259" key="1">
    <source>
        <dbReference type="Pfam" id="PF09603"/>
    </source>
</evidence>
<dbReference type="EMBL" id="RZNH01000019">
    <property type="protein sequence ID" value="NOU60598.1"/>
    <property type="molecule type" value="Genomic_DNA"/>
</dbReference>
<sequence length="776" mass="85404">MLNMNKTTLKSTLVYLMCVSLFVGCSKDDNEEGESPVFNIVKEKVSGNIQKGPYINGTSIAMSELDEHMSQTGKVFNSQIIDNKGSFEIKNIELSSQYVQFKADGYYFNEVEGDKSVSPLTLYALSDIKDKSSINVNVITHLEKSRVEYLIENDYSFEVAKDSAQKEIFNIFGFTTNNRKNSEILDISKNDDANAILLAISVILQGNYSVADLTENLANISSDIREDGILNNEDIKSSLYNSTSLLNLGEIRTNLEKRYMDLGFNASIPDFETKISEYLISHKPFDIEALVKDVTCNGSEDGSISLTINEGTAPFSYLWSNGATSKDISELSPGTYNVFITDAKGYKMNKRDIVITEPMPLAIDLLATHVTTPGGSDGEIKSTVSGGTSPYSYTWSNGETTENLSNISSGIYSITIVDFNKCEVVDEVAVQEPVNLEYVKTDISCNGSGNGEIDMTITGGVTPYVISWSNGSSSEDISNLEAGSYVITVEDKLGFTVSETIEINEPEPIEIQIEVVNTTLSGDDGEINIEVSGGTPPYNYSWSNGESTQDIKNLQVGFYTLTITDENQCTLNKKIGVAGTIADVDGNQYETVVIGSQIWMAENLKTTHYRNGDPIPTVDNWINHTSGAYCYYDNDESNADIYGALYNYYAIDDERNICPEGWHVPSDEEFKMLEETLGGEMVAGGEMKEEGLLHWDSPNEGATNSSGFTALPAGCRWTNPDNPFQGLGERACFWTSTKGEHGDILAWSHSLNKNGIDVFIMQDSRDIGFSLRCIKD</sequence>
<dbReference type="Gene3D" id="2.60.40.740">
    <property type="match status" value="3"/>
</dbReference>
<dbReference type="Pfam" id="PF09603">
    <property type="entry name" value="Fib_succ_major"/>
    <property type="match status" value="1"/>
</dbReference>
<proteinExistence type="predicted"/>
<dbReference type="InterPro" id="IPR011871">
    <property type="entry name" value="Fib_succ_major"/>
</dbReference>
<dbReference type="NCBIfam" id="TIGR02145">
    <property type="entry name" value="Fib_succ_major"/>
    <property type="match status" value="1"/>
</dbReference>
<dbReference type="InterPro" id="IPR025667">
    <property type="entry name" value="SprB_repeat"/>
</dbReference>
<keyword evidence="3" id="KW-1185">Reference proteome</keyword>
<accession>A0ABX1WWU8</accession>
<name>A0ABX1WWU8_9BACT</name>
<gene>
    <name evidence="2" type="ORF">ELS83_12275</name>
</gene>
<protein>
    <recommendedName>
        <fullName evidence="1">Fibrobacter succinogenes major paralogous domain-containing protein</fullName>
    </recommendedName>
</protein>
<dbReference type="Pfam" id="PF13573">
    <property type="entry name" value="SprB"/>
    <property type="match status" value="4"/>
</dbReference>
<comment type="caution">
    <text evidence="2">The sequence shown here is derived from an EMBL/GenBank/DDBJ whole genome shotgun (WGS) entry which is preliminary data.</text>
</comment>
<dbReference type="PROSITE" id="PS51257">
    <property type="entry name" value="PROKAR_LIPOPROTEIN"/>
    <property type="match status" value="1"/>
</dbReference>
<organism evidence="2 3">
    <name type="scientific">Marinifilum caeruleilacunae</name>
    <dbReference type="NCBI Taxonomy" id="2499076"/>
    <lineage>
        <taxon>Bacteria</taxon>
        <taxon>Pseudomonadati</taxon>
        <taxon>Bacteroidota</taxon>
        <taxon>Bacteroidia</taxon>
        <taxon>Marinilabiliales</taxon>
        <taxon>Marinifilaceae</taxon>
    </lineage>
</organism>
<reference evidence="2 3" key="1">
    <citation type="submission" date="2018-12" db="EMBL/GenBank/DDBJ databases">
        <title>Marinifilum JC070 sp. nov., a marine bacterium isolated from Yongle Blue Hole in the South China Sea.</title>
        <authorList>
            <person name="Fu T."/>
        </authorList>
    </citation>
    <scope>NUCLEOTIDE SEQUENCE [LARGE SCALE GENOMIC DNA]</scope>
    <source>
        <strain evidence="2 3">JC070</strain>
    </source>
</reference>
<evidence type="ECO:0000313" key="2">
    <source>
        <dbReference type="EMBL" id="NOU60598.1"/>
    </source>
</evidence>
<evidence type="ECO:0000313" key="3">
    <source>
        <dbReference type="Proteomes" id="UP000732105"/>
    </source>
</evidence>
<dbReference type="Proteomes" id="UP000732105">
    <property type="component" value="Unassembled WGS sequence"/>
</dbReference>
<feature type="domain" description="Fibrobacter succinogenes major paralogous" evidence="1">
    <location>
        <begin position="592"/>
        <end position="775"/>
    </location>
</feature>